<reference evidence="2" key="1">
    <citation type="submission" date="2023-08" db="EMBL/GenBank/DDBJ databases">
        <authorList>
            <person name="Audoor S."/>
            <person name="Bilcke G."/>
        </authorList>
    </citation>
    <scope>NUCLEOTIDE SEQUENCE</scope>
</reference>
<name>A0AAD2PX22_9STRA</name>
<feature type="compositionally biased region" description="Basic and acidic residues" evidence="1">
    <location>
        <begin position="327"/>
        <end position="345"/>
    </location>
</feature>
<feature type="region of interest" description="Disordered" evidence="1">
    <location>
        <begin position="62"/>
        <end position="210"/>
    </location>
</feature>
<feature type="compositionally biased region" description="Basic and acidic residues" evidence="1">
    <location>
        <begin position="243"/>
        <end position="272"/>
    </location>
</feature>
<keyword evidence="3" id="KW-1185">Reference proteome</keyword>
<feature type="compositionally biased region" description="Polar residues" evidence="1">
    <location>
        <begin position="402"/>
        <end position="414"/>
    </location>
</feature>
<evidence type="ECO:0000256" key="1">
    <source>
        <dbReference type="SAM" id="MobiDB-lite"/>
    </source>
</evidence>
<protein>
    <submittedName>
        <fullName evidence="2">Uncharacterized protein</fullName>
    </submittedName>
</protein>
<feature type="compositionally biased region" description="Basic and acidic residues" evidence="1">
    <location>
        <begin position="95"/>
        <end position="106"/>
    </location>
</feature>
<feature type="compositionally biased region" description="Low complexity" evidence="1">
    <location>
        <begin position="349"/>
        <end position="358"/>
    </location>
</feature>
<feature type="compositionally biased region" description="Pro residues" evidence="1">
    <location>
        <begin position="359"/>
        <end position="373"/>
    </location>
</feature>
<dbReference type="PROSITE" id="PS50096">
    <property type="entry name" value="IQ"/>
    <property type="match status" value="1"/>
</dbReference>
<sequence>MSYQANQYKKGWDTGVIKKGGLASRLAAFEQISKPKGDTSEVRGGITNPAILERIRAAKAAAAAGNVTTPKTPLKNWDNKVKGMPPSIPAENDEKENKPEAEKPAEEPAATEQTPAEEETEAKPEETTVGRLPVEEKPKEETEEEAKLRAEKEAKEKEEAEQKAKAKAEEDAKAKAESEAKAKEEAEAKAKADAEAKVKAEEDAKKSKAATKIQAIVRSMLARATVMKMIEQMIEDLANKKVQNEKKFEEDKKKWEEEQARRQVKVEEERRASRQSLVVAKTDINVEGWGWGFVGPLQLPVARVPHWWMDESPHKTLFSEDFEEKEEEHWKHRQSHLEQLKKEGGGGKAPPKATAPAPVSAPAPAPAPAPPKTSVPEIPDDVADSGTVEISDSEPEVYISDDSVSIDEQLQAVS</sequence>
<evidence type="ECO:0000313" key="2">
    <source>
        <dbReference type="EMBL" id="CAJ1964355.1"/>
    </source>
</evidence>
<dbReference type="Proteomes" id="UP001295423">
    <property type="component" value="Unassembled WGS sequence"/>
</dbReference>
<dbReference type="EMBL" id="CAKOGP040002180">
    <property type="protein sequence ID" value="CAJ1964355.1"/>
    <property type="molecule type" value="Genomic_DNA"/>
</dbReference>
<accession>A0AAD2PX22</accession>
<proteinExistence type="predicted"/>
<organism evidence="2 3">
    <name type="scientific">Cylindrotheca closterium</name>
    <dbReference type="NCBI Taxonomy" id="2856"/>
    <lineage>
        <taxon>Eukaryota</taxon>
        <taxon>Sar</taxon>
        <taxon>Stramenopiles</taxon>
        <taxon>Ochrophyta</taxon>
        <taxon>Bacillariophyta</taxon>
        <taxon>Bacillariophyceae</taxon>
        <taxon>Bacillariophycidae</taxon>
        <taxon>Bacillariales</taxon>
        <taxon>Bacillariaceae</taxon>
        <taxon>Cylindrotheca</taxon>
    </lineage>
</organism>
<feature type="region of interest" description="Disordered" evidence="1">
    <location>
        <begin position="243"/>
        <end position="274"/>
    </location>
</feature>
<feature type="compositionally biased region" description="Basic and acidic residues" evidence="1">
    <location>
        <begin position="121"/>
        <end position="206"/>
    </location>
</feature>
<evidence type="ECO:0000313" key="3">
    <source>
        <dbReference type="Proteomes" id="UP001295423"/>
    </source>
</evidence>
<feature type="region of interest" description="Disordered" evidence="1">
    <location>
        <begin position="326"/>
        <end position="414"/>
    </location>
</feature>
<gene>
    <name evidence="2" type="ORF">CYCCA115_LOCUS20591</name>
</gene>
<comment type="caution">
    <text evidence="2">The sequence shown here is derived from an EMBL/GenBank/DDBJ whole genome shotgun (WGS) entry which is preliminary data.</text>
</comment>
<dbReference type="AlphaFoldDB" id="A0AAD2PX22"/>